<organism evidence="1 2">
    <name type="scientific">Thermithiobacillus plumbiphilus</name>
    <dbReference type="NCBI Taxonomy" id="1729899"/>
    <lineage>
        <taxon>Bacteria</taxon>
        <taxon>Pseudomonadati</taxon>
        <taxon>Pseudomonadota</taxon>
        <taxon>Acidithiobacillia</taxon>
        <taxon>Acidithiobacillales</taxon>
        <taxon>Thermithiobacillaceae</taxon>
        <taxon>Thermithiobacillus</taxon>
    </lineage>
</organism>
<dbReference type="RefSeq" id="WP_341370052.1">
    <property type="nucleotide sequence ID" value="NZ_JBBPCO010000003.1"/>
</dbReference>
<accession>A0ABU9D5Z9</accession>
<gene>
    <name evidence="1" type="ORF">WOB96_04330</name>
</gene>
<keyword evidence="2" id="KW-1185">Reference proteome</keyword>
<dbReference type="Proteomes" id="UP001446205">
    <property type="component" value="Unassembled WGS sequence"/>
</dbReference>
<evidence type="ECO:0000313" key="2">
    <source>
        <dbReference type="Proteomes" id="UP001446205"/>
    </source>
</evidence>
<evidence type="ECO:0000313" key="1">
    <source>
        <dbReference type="EMBL" id="MEK8088986.1"/>
    </source>
</evidence>
<comment type="caution">
    <text evidence="1">The sequence shown here is derived from an EMBL/GenBank/DDBJ whole genome shotgun (WGS) entry which is preliminary data.</text>
</comment>
<dbReference type="EMBL" id="JBBPCO010000003">
    <property type="protein sequence ID" value="MEK8088986.1"/>
    <property type="molecule type" value="Genomic_DNA"/>
</dbReference>
<protein>
    <submittedName>
        <fullName evidence="1">Uncharacterized protein</fullName>
    </submittedName>
</protein>
<proteinExistence type="predicted"/>
<reference evidence="1 2" key="1">
    <citation type="submission" date="2024-04" db="EMBL/GenBank/DDBJ databases">
        <authorList>
            <person name="Abashina T."/>
            <person name="Shaikin A."/>
        </authorList>
    </citation>
    <scope>NUCLEOTIDE SEQUENCE [LARGE SCALE GENOMIC DNA]</scope>
    <source>
        <strain evidence="1 2">AAFK</strain>
    </source>
</reference>
<sequence length="40" mass="4488">MRLTPEQIATIRATARETFGPEARVWQLEIDLDFPIGSSA</sequence>
<name>A0ABU9D5Z9_9PROT</name>